<evidence type="ECO:0000313" key="2">
    <source>
        <dbReference type="EMBL" id="MCZ8372676.1"/>
    </source>
</evidence>
<sequence>MRKILFITLLILISGKIAAQVPVQNQFSQFGSSASGMDGNLYDRNGNPIDTTAVIDASTIPIGLSSWTIDERFGIITEVPVDTLLYNFQNTNDTGGPTGHYTYLGNLGSPRISHVFFERKDPSQLFFTDPYDFTVRTPQDVVYTNTKSPFSNLTYYKQGGGEYGEERFKAYFAVNANKRLGFGFNIDYTYGRGKYQHQSTALFNGNLFAYYRGDKYNMHFSFINDNLKVAENGGITDDHYITKPEQIGDGQKLDASEIPVNFESIWNHNTGYHGFLTHRYNLGFYRDNPDKNDTINTEIFVPVTSFIHTLKVDMNRRKYISQDETKNQSYFENNFLSPDNTDITKQLIVKNTLGLSLLEGFNKWAKAGLTAFVSHEYRRFTMTDTIADNPGQRIQTDYVENVVSVGGQLIKEQGKTLHYNVTGEVALLGEDIGQFQIEGTGDLNFRLFNDTVRLEANAYIKNLNPVFYYRHFHSKHYWWDQDLSKIMRTRIEGKLSIDHWKTQLRAGVENITNYTYLDNTSVKYTATTEEKETVTYKNDLAVRQHSGNIQILSASLRQDFKWGILHLDNEITYQKSSNQNVLPLPDLSLYHNLYLRFGLAKKVLKVELGADVRYFTKYYAPDYAPAIGQFYLQNPETRYKVGGYPLVNAYLNLHLKRTRIFLNMYNLIQGDMGGGYFTAPHYPLNPRSLKFGLSWNFFD</sequence>
<dbReference type="EMBL" id="JAPZVM010000005">
    <property type="protein sequence ID" value="MCZ8372676.1"/>
    <property type="molecule type" value="Genomic_DNA"/>
</dbReference>
<organism evidence="2 3">
    <name type="scientific">Phocaeicola acetigenes</name>
    <dbReference type="NCBI Taxonomy" id="3016083"/>
    <lineage>
        <taxon>Bacteria</taxon>
        <taxon>Pseudomonadati</taxon>
        <taxon>Bacteroidota</taxon>
        <taxon>Bacteroidia</taxon>
        <taxon>Bacteroidales</taxon>
        <taxon>Bacteroidaceae</taxon>
        <taxon>Phocaeicola</taxon>
    </lineage>
</organism>
<evidence type="ECO:0000313" key="3">
    <source>
        <dbReference type="Proteomes" id="UP001141933"/>
    </source>
</evidence>
<dbReference type="InterPro" id="IPR025631">
    <property type="entry name" value="Porin_10"/>
</dbReference>
<gene>
    <name evidence="2" type="ORF">O6P32_08150</name>
</gene>
<proteinExistence type="predicted"/>
<feature type="signal peptide" evidence="1">
    <location>
        <begin position="1"/>
        <end position="19"/>
    </location>
</feature>
<keyword evidence="1" id="KW-0732">Signal</keyword>
<reference evidence="2" key="1">
    <citation type="submission" date="2022-12" db="EMBL/GenBank/DDBJ databases">
        <title>Phocaeicola acetigenes sp. nov., isolated feces from a healthy human.</title>
        <authorList>
            <person name="Do H."/>
            <person name="Ha Y.B."/>
            <person name="Kim J.-S."/>
            <person name="Suh M.K."/>
            <person name="Kim H.S."/>
            <person name="Lee J.-S."/>
        </authorList>
    </citation>
    <scope>NUCLEOTIDE SEQUENCE</scope>
    <source>
        <strain evidence="2">KGMB11183</strain>
    </source>
</reference>
<comment type="caution">
    <text evidence="2">The sequence shown here is derived from an EMBL/GenBank/DDBJ whole genome shotgun (WGS) entry which is preliminary data.</text>
</comment>
<dbReference type="Proteomes" id="UP001141933">
    <property type="component" value="Unassembled WGS sequence"/>
</dbReference>
<dbReference type="Pfam" id="PF14121">
    <property type="entry name" value="Porin_10"/>
    <property type="match status" value="1"/>
</dbReference>
<name>A0ABT4PHZ0_9BACT</name>
<evidence type="ECO:0000256" key="1">
    <source>
        <dbReference type="SAM" id="SignalP"/>
    </source>
</evidence>
<dbReference type="RefSeq" id="WP_269877854.1">
    <property type="nucleotide sequence ID" value="NZ_JAPZVM010000005.1"/>
</dbReference>
<keyword evidence="3" id="KW-1185">Reference proteome</keyword>
<protein>
    <submittedName>
        <fullName evidence="2">Porin</fullName>
    </submittedName>
</protein>
<accession>A0ABT4PHZ0</accession>
<feature type="chain" id="PRO_5045368126" evidence="1">
    <location>
        <begin position="20"/>
        <end position="699"/>
    </location>
</feature>